<dbReference type="Pfam" id="PF00300">
    <property type="entry name" value="His_Phos_1"/>
    <property type="match status" value="1"/>
</dbReference>
<accession>A0A3B1A4T9</accession>
<dbReference type="InterPro" id="IPR050275">
    <property type="entry name" value="PGM_Phosphatase"/>
</dbReference>
<keyword evidence="1" id="KW-0378">Hydrolase</keyword>
<gene>
    <name evidence="1" type="ORF">MNBD_GAMMA23-1167</name>
</gene>
<dbReference type="EC" id="3.1.3.73" evidence="1"/>
<dbReference type="PIRSF" id="PIRSF000709">
    <property type="entry name" value="6PFK_2-Ptase"/>
    <property type="match status" value="1"/>
</dbReference>
<dbReference type="AlphaFoldDB" id="A0A3B1A4T9"/>
<dbReference type="GO" id="GO:0005737">
    <property type="term" value="C:cytoplasm"/>
    <property type="evidence" value="ECO:0007669"/>
    <property type="project" value="TreeGrafter"/>
</dbReference>
<dbReference type="SUPFAM" id="SSF53254">
    <property type="entry name" value="Phosphoglycerate mutase-like"/>
    <property type="match status" value="1"/>
</dbReference>
<dbReference type="InterPro" id="IPR029033">
    <property type="entry name" value="His_PPase_superfam"/>
</dbReference>
<dbReference type="PANTHER" id="PTHR48100">
    <property type="entry name" value="BROAD-SPECIFICITY PHOSPHATASE YOR283W-RELATED"/>
    <property type="match status" value="1"/>
</dbReference>
<organism evidence="1">
    <name type="scientific">hydrothermal vent metagenome</name>
    <dbReference type="NCBI Taxonomy" id="652676"/>
    <lineage>
        <taxon>unclassified sequences</taxon>
        <taxon>metagenomes</taxon>
        <taxon>ecological metagenomes</taxon>
    </lineage>
</organism>
<protein>
    <submittedName>
        <fullName evidence="1">Alpha-ribazole-5'-phosphate phosphatase</fullName>
        <ecNumber evidence="1">3.1.3.73</ecNumber>
    </submittedName>
</protein>
<dbReference type="EMBL" id="UOFT01000040">
    <property type="protein sequence ID" value="VAW94742.1"/>
    <property type="molecule type" value="Genomic_DNA"/>
</dbReference>
<dbReference type="SMART" id="SM00855">
    <property type="entry name" value="PGAM"/>
    <property type="match status" value="1"/>
</dbReference>
<reference evidence="1" key="1">
    <citation type="submission" date="2018-06" db="EMBL/GenBank/DDBJ databases">
        <authorList>
            <person name="Zhirakovskaya E."/>
        </authorList>
    </citation>
    <scope>NUCLEOTIDE SEQUENCE</scope>
</reference>
<dbReference type="InterPro" id="IPR013078">
    <property type="entry name" value="His_Pase_superF_clade-1"/>
</dbReference>
<dbReference type="CDD" id="cd07067">
    <property type="entry name" value="HP_PGM_like"/>
    <property type="match status" value="1"/>
</dbReference>
<dbReference type="GO" id="GO:0043755">
    <property type="term" value="F:alpha-ribazole phosphatase activity"/>
    <property type="evidence" value="ECO:0007669"/>
    <property type="project" value="UniProtKB-EC"/>
</dbReference>
<evidence type="ECO:0000313" key="1">
    <source>
        <dbReference type="EMBL" id="VAW94742.1"/>
    </source>
</evidence>
<dbReference type="PANTHER" id="PTHR48100:SF1">
    <property type="entry name" value="HISTIDINE PHOSPHATASE FAMILY PROTEIN-RELATED"/>
    <property type="match status" value="1"/>
</dbReference>
<sequence length="204" mass="23113">MGQTIVDLIRHGEPQGGSRYRGHRIDDPLSDKGWQQMWRAIGNMNPWQQIVSSPMLRCTEFAKQLAGKHNTPLHIEDNFKEVGFGSWEGLSREQVKQKDIAEYNNFYLDPVNNRPVGSEELDTFIRRVTNAYSQVIKQFSNQHVLIVAHAGVIRAILAHVVQAPPQGIYNLKINNAGIARIHINFVADKGSESSEIVFLNQSFH</sequence>
<name>A0A3B1A4T9_9ZZZZ</name>
<proteinExistence type="predicted"/>
<dbReference type="Gene3D" id="3.40.50.1240">
    <property type="entry name" value="Phosphoglycerate mutase-like"/>
    <property type="match status" value="1"/>
</dbReference>